<dbReference type="PANTHER" id="PTHR43284:SF1">
    <property type="entry name" value="ASPARAGINE SYNTHETASE"/>
    <property type="match status" value="1"/>
</dbReference>
<proteinExistence type="predicted"/>
<dbReference type="GO" id="GO:0004066">
    <property type="term" value="F:asparagine synthase (glutamine-hydrolyzing) activity"/>
    <property type="evidence" value="ECO:0007669"/>
    <property type="project" value="UniProtKB-EC"/>
</dbReference>
<evidence type="ECO:0000256" key="2">
    <source>
        <dbReference type="ARBA" id="ARBA00012737"/>
    </source>
</evidence>
<comment type="catalytic activity">
    <reaction evidence="3">
        <text>L-aspartate + L-glutamine + ATP + H2O = L-asparagine + L-glutamate + AMP + diphosphate + H(+)</text>
        <dbReference type="Rhea" id="RHEA:12228"/>
        <dbReference type="ChEBI" id="CHEBI:15377"/>
        <dbReference type="ChEBI" id="CHEBI:15378"/>
        <dbReference type="ChEBI" id="CHEBI:29985"/>
        <dbReference type="ChEBI" id="CHEBI:29991"/>
        <dbReference type="ChEBI" id="CHEBI:30616"/>
        <dbReference type="ChEBI" id="CHEBI:33019"/>
        <dbReference type="ChEBI" id="CHEBI:58048"/>
        <dbReference type="ChEBI" id="CHEBI:58359"/>
        <dbReference type="ChEBI" id="CHEBI:456215"/>
        <dbReference type="EC" id="6.3.5.4"/>
    </reaction>
</comment>
<comment type="pathway">
    <text evidence="1">Amino-acid biosynthesis; L-asparagine biosynthesis; L-asparagine from L-aspartate (L-Gln route): step 1/1.</text>
</comment>
<dbReference type="InterPro" id="IPR001962">
    <property type="entry name" value="Asn_synthase"/>
</dbReference>
<dbReference type="OrthoDB" id="8766270at2"/>
<dbReference type="InterPro" id="IPR051786">
    <property type="entry name" value="ASN_synthetase/amidase"/>
</dbReference>
<dbReference type="GO" id="GO:0006529">
    <property type="term" value="P:asparagine biosynthetic process"/>
    <property type="evidence" value="ECO:0007669"/>
    <property type="project" value="InterPro"/>
</dbReference>
<organism evidence="5 6">
    <name type="scientific">Photobacterium rosenbergii</name>
    <dbReference type="NCBI Taxonomy" id="294936"/>
    <lineage>
        <taxon>Bacteria</taxon>
        <taxon>Pseudomonadati</taxon>
        <taxon>Pseudomonadota</taxon>
        <taxon>Gammaproteobacteria</taxon>
        <taxon>Vibrionales</taxon>
        <taxon>Vibrionaceae</taxon>
        <taxon>Photobacterium</taxon>
    </lineage>
</organism>
<feature type="domain" description="Asparagine synthetase" evidence="4">
    <location>
        <begin position="229"/>
        <end position="302"/>
    </location>
</feature>
<dbReference type="PANTHER" id="PTHR43284">
    <property type="entry name" value="ASPARAGINE SYNTHETASE (GLUTAMINE-HYDROLYZING)"/>
    <property type="match status" value="1"/>
</dbReference>
<dbReference type="Gene3D" id="3.40.50.620">
    <property type="entry name" value="HUPs"/>
    <property type="match status" value="1"/>
</dbReference>
<accession>A0A2T3NLV5</accession>
<name>A0A2T3NLV5_9GAMM</name>
<evidence type="ECO:0000313" key="6">
    <source>
        <dbReference type="Proteomes" id="UP000241346"/>
    </source>
</evidence>
<dbReference type="SUPFAM" id="SSF56235">
    <property type="entry name" value="N-terminal nucleophile aminohydrolases (Ntn hydrolases)"/>
    <property type="match status" value="1"/>
</dbReference>
<dbReference type="EMBL" id="PYMB01000001">
    <property type="protein sequence ID" value="PSW16442.1"/>
    <property type="molecule type" value="Genomic_DNA"/>
</dbReference>
<dbReference type="AlphaFoldDB" id="A0A2T3NLV5"/>
<dbReference type="InterPro" id="IPR029055">
    <property type="entry name" value="Ntn_hydrolases_N"/>
</dbReference>
<dbReference type="InterPro" id="IPR014729">
    <property type="entry name" value="Rossmann-like_a/b/a_fold"/>
</dbReference>
<dbReference type="SUPFAM" id="SSF52402">
    <property type="entry name" value="Adenine nucleotide alpha hydrolases-like"/>
    <property type="match status" value="1"/>
</dbReference>
<keyword evidence="5" id="KW-0808">Transferase</keyword>
<evidence type="ECO:0000313" key="5">
    <source>
        <dbReference type="EMBL" id="PSW16442.1"/>
    </source>
</evidence>
<sequence>MSIIAGIFSTNWTPELTAVKHNIDRHISRNQDDRREIFSDSSLFLCHVDYQCFGKPAKADNERSFAVTAGHPLLSQCVQHDLETLTDSASPEKLLLEGEGTFCVFHYQKEPQILSIYTDSLAIRPFYFMHYQGAVVFSTCLRIFPELGVPLDNNLETLTEIATLGYPLASKTPYNQVIASRPGEMVEISNPKLMDASVDIKRRRYFSWANADIAPCSLEEGVARLDIGFKQAVERYLGSDTSTISTLSGGLDSRTIATELQRRGVELECLNFSRNHSQDASYGQEFAAHHHIPLHSIRVTDTQELTVEQRLGKHWQSECFEYYDKLSRPRLFWSGNGGSVCVGQIYTSEAIVKACEQEDLEQLVDCYLEQQMAYIPHRLIKQGAMYQQRLRENIIDSFREYAHLPLLKAYQLFLWENDQHHHVALPFEDMDLFQLDFCLPYYSKSVLKAMFAMDTQWALKHGIYMEWLQQCYPQALQTPWQTYPGHIPCPIDVDKPKASQWQFSLPTKTKNQLLREGFSTIFSENATVFNRSVLGVQCLLTALRLYDCTPGLTMVKRMNTYML</sequence>
<evidence type="ECO:0000256" key="3">
    <source>
        <dbReference type="ARBA" id="ARBA00048741"/>
    </source>
</evidence>
<dbReference type="GO" id="GO:0016740">
    <property type="term" value="F:transferase activity"/>
    <property type="evidence" value="ECO:0007669"/>
    <property type="project" value="UniProtKB-KW"/>
</dbReference>
<reference evidence="5 6" key="1">
    <citation type="submission" date="2018-03" db="EMBL/GenBank/DDBJ databases">
        <title>Whole genome sequencing of Histamine producing bacteria.</title>
        <authorList>
            <person name="Butler K."/>
        </authorList>
    </citation>
    <scope>NUCLEOTIDE SEQUENCE [LARGE SCALE GENOMIC DNA]</scope>
    <source>
        <strain evidence="5 6">DSM 19138</strain>
    </source>
</reference>
<dbReference type="Pfam" id="PF00733">
    <property type="entry name" value="Asn_synthase"/>
    <property type="match status" value="1"/>
</dbReference>
<dbReference type="EC" id="6.3.5.4" evidence="2"/>
<dbReference type="Proteomes" id="UP000241346">
    <property type="component" value="Unassembled WGS sequence"/>
</dbReference>
<gene>
    <name evidence="5" type="ORF">C9J01_05440</name>
</gene>
<evidence type="ECO:0000259" key="4">
    <source>
        <dbReference type="Pfam" id="PF00733"/>
    </source>
</evidence>
<protein>
    <recommendedName>
        <fullName evidence="2">asparagine synthase (glutamine-hydrolyzing)</fullName>
        <ecNumber evidence="2">6.3.5.4</ecNumber>
    </recommendedName>
</protein>
<evidence type="ECO:0000256" key="1">
    <source>
        <dbReference type="ARBA" id="ARBA00005187"/>
    </source>
</evidence>
<dbReference type="RefSeq" id="WP_107297064.1">
    <property type="nucleotide sequence ID" value="NZ_PYMB01000001.1"/>
</dbReference>
<comment type="caution">
    <text evidence="5">The sequence shown here is derived from an EMBL/GenBank/DDBJ whole genome shotgun (WGS) entry which is preliminary data.</text>
</comment>
<dbReference type="Gene3D" id="3.60.20.10">
    <property type="entry name" value="Glutamine Phosphoribosylpyrophosphate, subunit 1, domain 1"/>
    <property type="match status" value="1"/>
</dbReference>